<dbReference type="GO" id="GO:0009073">
    <property type="term" value="P:aromatic amino acid family biosynthetic process"/>
    <property type="evidence" value="ECO:0007669"/>
    <property type="project" value="InterPro"/>
</dbReference>
<dbReference type="PANTHER" id="PTHR43018:SF2">
    <property type="entry name" value="PHOSPHO-2-DEHYDRO-3-DEOXYHEPTONATE ALDOLASE"/>
    <property type="match status" value="1"/>
</dbReference>
<gene>
    <name evidence="4" type="primary">aroF</name>
    <name evidence="4" type="ORF">H8S23_02770</name>
</gene>
<dbReference type="PANTHER" id="PTHR43018">
    <property type="entry name" value="PHOSPHO-2-DEHYDRO-3-DEOXYHEPTONATE ALDOLASE"/>
    <property type="match status" value="1"/>
</dbReference>
<feature type="domain" description="DAHP synthase ferredoxin-like" evidence="3">
    <location>
        <begin position="1"/>
        <end position="66"/>
    </location>
</feature>
<evidence type="ECO:0000259" key="3">
    <source>
        <dbReference type="Pfam" id="PF18152"/>
    </source>
</evidence>
<protein>
    <submittedName>
        <fullName evidence="4">3-deoxy-7-phosphoheptulonate synthase</fullName>
        <ecNumber evidence="4">2.5.1.54</ecNumber>
    </submittedName>
</protein>
<dbReference type="GO" id="GO:0016832">
    <property type="term" value="F:aldehyde-lyase activity"/>
    <property type="evidence" value="ECO:0007669"/>
    <property type="project" value="InterPro"/>
</dbReference>
<accession>A0A923I7W5</accession>
<dbReference type="Gene3D" id="3.20.20.70">
    <property type="entry name" value="Aldolase class I"/>
    <property type="match status" value="1"/>
</dbReference>
<proteinExistence type="predicted"/>
<dbReference type="Proteomes" id="UP000659630">
    <property type="component" value="Unassembled WGS sequence"/>
</dbReference>
<evidence type="ECO:0000256" key="1">
    <source>
        <dbReference type="ARBA" id="ARBA00022679"/>
    </source>
</evidence>
<dbReference type="EC" id="2.5.1.54" evidence="4"/>
<dbReference type="InterPro" id="IPR052899">
    <property type="entry name" value="Class-I_DAHP_synthase"/>
</dbReference>
<dbReference type="GO" id="GO:0003849">
    <property type="term" value="F:3-deoxy-7-phosphoheptulonate synthase activity"/>
    <property type="evidence" value="ECO:0007669"/>
    <property type="project" value="UniProtKB-EC"/>
</dbReference>
<evidence type="ECO:0000259" key="2">
    <source>
        <dbReference type="Pfam" id="PF00793"/>
    </source>
</evidence>
<dbReference type="NCBIfam" id="NF006421">
    <property type="entry name" value="PRK08673.1"/>
    <property type="match status" value="1"/>
</dbReference>
<dbReference type="RefSeq" id="WP_186886774.1">
    <property type="nucleotide sequence ID" value="NZ_JACONZ010000001.1"/>
</dbReference>
<organism evidence="4 5">
    <name type="scientific">Anaerofilum hominis</name>
    <dbReference type="NCBI Taxonomy" id="2763016"/>
    <lineage>
        <taxon>Bacteria</taxon>
        <taxon>Bacillati</taxon>
        <taxon>Bacillota</taxon>
        <taxon>Clostridia</taxon>
        <taxon>Eubacteriales</taxon>
        <taxon>Oscillospiraceae</taxon>
        <taxon>Anaerofilum</taxon>
    </lineage>
</organism>
<evidence type="ECO:0000313" key="4">
    <source>
        <dbReference type="EMBL" id="MBC5580421.1"/>
    </source>
</evidence>
<dbReference type="SUPFAM" id="SSF51569">
    <property type="entry name" value="Aldolase"/>
    <property type="match status" value="1"/>
</dbReference>
<dbReference type="NCBIfam" id="TIGR01361">
    <property type="entry name" value="DAHP_synth_Bsub"/>
    <property type="match status" value="1"/>
</dbReference>
<dbReference type="Pfam" id="PF00793">
    <property type="entry name" value="DAHP_synth_1"/>
    <property type="match status" value="1"/>
</dbReference>
<keyword evidence="1 4" id="KW-0808">Transferase</keyword>
<dbReference type="Pfam" id="PF18152">
    <property type="entry name" value="DAHP_snth_FXD"/>
    <property type="match status" value="1"/>
</dbReference>
<dbReference type="InterPro" id="IPR013785">
    <property type="entry name" value="Aldolase_TIM"/>
</dbReference>
<dbReference type="InterPro" id="IPR006268">
    <property type="entry name" value="DAHP_syn_2"/>
</dbReference>
<keyword evidence="5" id="KW-1185">Reference proteome</keyword>
<feature type="domain" description="DAHP synthetase I/KDSA" evidence="2">
    <location>
        <begin position="82"/>
        <end position="322"/>
    </location>
</feature>
<dbReference type="AlphaFoldDB" id="A0A923I7W5"/>
<comment type="caution">
    <text evidence="4">The sequence shown here is derived from an EMBL/GenBank/DDBJ whole genome shotgun (WGS) entry which is preliminary data.</text>
</comment>
<evidence type="ECO:0000313" key="5">
    <source>
        <dbReference type="Proteomes" id="UP000659630"/>
    </source>
</evidence>
<dbReference type="InterPro" id="IPR041071">
    <property type="entry name" value="DAHP_snth_FXD"/>
</dbReference>
<name>A0A923I7W5_9FIRM</name>
<dbReference type="EMBL" id="JACONZ010000001">
    <property type="protein sequence ID" value="MBC5580421.1"/>
    <property type="molecule type" value="Genomic_DNA"/>
</dbReference>
<sequence length="338" mass="36889">MIITMKKLAPQEEIDRMVQSIELKGLHVTMISGTDYNVFGVVGDTTILDDRKLSASPYVDNVQRVSAPYKLANRVFHPADTVVDVSGVKVGGSEPIVVMGGPCSIESESHTDEMARLVGEAGGRIFRGGAYKPRTSPYAFQGLGSEGIRYMAVAGKKYGLPIVSELMSIDKLDEFVENVDLIQIGARNMQNFDLLKEVGKTKKPVLLKRGLANTIEEWLMSAEYIMAGGNENVILCERGIRTFEKYTRNTLDLSVVPIVKQRSHLPIVIDPSHATGDRKLVEAMSLAAIAAGADGLIIETHCDPPHALSDGAQCLYPSQFAFLIEKGREIARVVGRDL</sequence>
<reference evidence="4" key="1">
    <citation type="submission" date="2020-08" db="EMBL/GenBank/DDBJ databases">
        <title>Genome public.</title>
        <authorList>
            <person name="Liu C."/>
            <person name="Sun Q."/>
        </authorList>
    </citation>
    <scope>NUCLEOTIDE SEQUENCE</scope>
    <source>
        <strain evidence="4">BX8</strain>
    </source>
</reference>
<dbReference type="InterPro" id="IPR006218">
    <property type="entry name" value="DAHP1/KDSA"/>
</dbReference>
<dbReference type="NCBIfam" id="NF009239">
    <property type="entry name" value="PRK12595.1"/>
    <property type="match status" value="1"/>
</dbReference>
<dbReference type="Gene3D" id="3.30.70.1140">
    <property type="entry name" value="Phospho-2-dehydro-3-deoxyheptonate aldolase, domain 1"/>
    <property type="match status" value="1"/>
</dbReference>